<dbReference type="EMBL" id="CP111027">
    <property type="protein sequence ID" value="WAR30039.1"/>
    <property type="molecule type" value="Genomic_DNA"/>
</dbReference>
<evidence type="ECO:0000256" key="1">
    <source>
        <dbReference type="ARBA" id="ARBA00023157"/>
    </source>
</evidence>
<proteinExistence type="predicted"/>
<evidence type="ECO:0000259" key="4">
    <source>
        <dbReference type="PROSITE" id="PS50923"/>
    </source>
</evidence>
<dbReference type="Proteomes" id="UP001164746">
    <property type="component" value="Chromosome 16"/>
</dbReference>
<reference evidence="5" key="1">
    <citation type="submission" date="2022-11" db="EMBL/GenBank/DDBJ databases">
        <title>Centuries of genome instability and evolution in soft-shell clam transmissible cancer (bioRxiv).</title>
        <authorList>
            <person name="Hart S.F.M."/>
            <person name="Yonemitsu M.A."/>
            <person name="Giersch R.M."/>
            <person name="Beal B.F."/>
            <person name="Arriagada G."/>
            <person name="Davis B.W."/>
            <person name="Ostrander E.A."/>
            <person name="Goff S.P."/>
            <person name="Metzger M.J."/>
        </authorList>
    </citation>
    <scope>NUCLEOTIDE SEQUENCE</scope>
    <source>
        <strain evidence="5">MELC-2E11</strain>
        <tissue evidence="5">Siphon/mantle</tissue>
    </source>
</reference>
<dbReference type="Gene3D" id="2.10.70.10">
    <property type="entry name" value="Complement Module, domain 1"/>
    <property type="match status" value="1"/>
</dbReference>
<keyword evidence="6" id="KW-1185">Reference proteome</keyword>
<dbReference type="CDD" id="cd00033">
    <property type="entry name" value="CCP"/>
    <property type="match status" value="1"/>
</dbReference>
<dbReference type="PROSITE" id="PS50923">
    <property type="entry name" value="SUSHI"/>
    <property type="match status" value="1"/>
</dbReference>
<sequence>CSLLKTILNGEITVNGTIFGSTAHFSCNTGYERYGPEYMQCSEFGTWIPNETTMCILGLSGSPNISHMHATINTGLRKNGNESEVELYCELENQTSDNYYFTVSWGLSENSIWNEIVLISNPTISCQVTARYNQWSDEGPPIFSNEKFCGIKVHNESLNIYNSEIDTLYIELTVPFKCWMSVPACTIELKIFFNDTTDSCEIPGAARTYLYEANRRRKEDVGELEYVSSQCTLSLHCGITLSEKDVGKLRRFHVVSRPGSVSYPMEVLIPMHLSIDGNFESDGLFQNYTPNTVQDGFCTIDAICYNENDEYGCMRCERMGKKVQWVEINDCIDSINQPAYSEDENARDLLKIVKKKKDESFNLKTDAKVKDEPNTEHMKIDHEQHSNDTTSEPILETPVTTTEQDNDANDIQSEDDQHTNGKQSEPNHDTNGNQSKPDHDTIGIQSAPEQETNDIPPEPKQDPKVVTSTHNHDMNDIESETDNRK</sequence>
<dbReference type="InterPro" id="IPR035976">
    <property type="entry name" value="Sushi/SCR/CCP_sf"/>
</dbReference>
<feature type="compositionally biased region" description="Basic and acidic residues" evidence="3">
    <location>
        <begin position="470"/>
        <end position="485"/>
    </location>
</feature>
<protein>
    <recommendedName>
        <fullName evidence="4">Sushi domain-containing protein</fullName>
    </recommendedName>
</protein>
<feature type="compositionally biased region" description="Basic and acidic residues" evidence="3">
    <location>
        <begin position="364"/>
        <end position="386"/>
    </location>
</feature>
<accession>A0ABY7G9L2</accession>
<feature type="region of interest" description="Disordered" evidence="3">
    <location>
        <begin position="364"/>
        <end position="485"/>
    </location>
</feature>
<gene>
    <name evidence="5" type="ORF">MAR_003607</name>
</gene>
<feature type="compositionally biased region" description="Polar residues" evidence="3">
    <location>
        <begin position="387"/>
        <end position="403"/>
    </location>
</feature>
<dbReference type="Pfam" id="PF00084">
    <property type="entry name" value="Sushi"/>
    <property type="match status" value="1"/>
</dbReference>
<comment type="caution">
    <text evidence="2">Lacks conserved residue(s) required for the propagation of feature annotation.</text>
</comment>
<evidence type="ECO:0000256" key="2">
    <source>
        <dbReference type="PROSITE-ProRule" id="PRU00302"/>
    </source>
</evidence>
<feature type="compositionally biased region" description="Acidic residues" evidence="3">
    <location>
        <begin position="404"/>
        <end position="414"/>
    </location>
</feature>
<dbReference type="SUPFAM" id="SSF57535">
    <property type="entry name" value="Complement control module/SCR domain"/>
    <property type="match status" value="1"/>
</dbReference>
<name>A0ABY7G9L2_MYAAR</name>
<dbReference type="SMART" id="SM00032">
    <property type="entry name" value="CCP"/>
    <property type="match status" value="1"/>
</dbReference>
<keyword evidence="1" id="KW-1015">Disulfide bond</keyword>
<evidence type="ECO:0000313" key="5">
    <source>
        <dbReference type="EMBL" id="WAR30039.1"/>
    </source>
</evidence>
<feature type="domain" description="Sushi" evidence="4">
    <location>
        <begin position="1"/>
        <end position="57"/>
    </location>
</feature>
<organism evidence="5 6">
    <name type="scientific">Mya arenaria</name>
    <name type="common">Soft-shell clam</name>
    <dbReference type="NCBI Taxonomy" id="6604"/>
    <lineage>
        <taxon>Eukaryota</taxon>
        <taxon>Metazoa</taxon>
        <taxon>Spiralia</taxon>
        <taxon>Lophotrochozoa</taxon>
        <taxon>Mollusca</taxon>
        <taxon>Bivalvia</taxon>
        <taxon>Autobranchia</taxon>
        <taxon>Heteroconchia</taxon>
        <taxon>Euheterodonta</taxon>
        <taxon>Imparidentia</taxon>
        <taxon>Neoheterodontei</taxon>
        <taxon>Myida</taxon>
        <taxon>Myoidea</taxon>
        <taxon>Myidae</taxon>
        <taxon>Mya</taxon>
    </lineage>
</organism>
<evidence type="ECO:0000256" key="3">
    <source>
        <dbReference type="SAM" id="MobiDB-lite"/>
    </source>
</evidence>
<dbReference type="InterPro" id="IPR000436">
    <property type="entry name" value="Sushi_SCR_CCP_dom"/>
</dbReference>
<evidence type="ECO:0000313" key="6">
    <source>
        <dbReference type="Proteomes" id="UP001164746"/>
    </source>
</evidence>
<feature type="non-terminal residue" evidence="5">
    <location>
        <position position="1"/>
    </location>
</feature>
<feature type="compositionally biased region" description="Polar residues" evidence="3">
    <location>
        <begin position="420"/>
        <end position="435"/>
    </location>
</feature>
<keyword evidence="2" id="KW-0768">Sushi</keyword>